<dbReference type="EMBL" id="QAOT01000002">
    <property type="protein sequence ID" value="PTR20348.1"/>
    <property type="molecule type" value="Genomic_DNA"/>
</dbReference>
<gene>
    <name evidence="5" type="ORF">C8J28_102113</name>
</gene>
<comment type="caution">
    <text evidence="5">The sequence shown here is derived from an EMBL/GenBank/DDBJ whole genome shotgun (WGS) entry which is preliminary data.</text>
</comment>
<dbReference type="Gene3D" id="3.40.190.170">
    <property type="entry name" value="Bacterial extracellular solute-binding protein, family 7"/>
    <property type="match status" value="1"/>
</dbReference>
<name>A0A2T5KD56_9RHOB</name>
<comment type="subcellular location">
    <subcellularLocation>
        <location evidence="1">Periplasm</location>
    </subcellularLocation>
</comment>
<keyword evidence="5" id="KW-0675">Receptor</keyword>
<dbReference type="CDD" id="cd13603">
    <property type="entry name" value="PBP2_TRAP_Siap_TeaA_like"/>
    <property type="match status" value="1"/>
</dbReference>
<dbReference type="NCBIfam" id="NF037995">
    <property type="entry name" value="TRAP_S1"/>
    <property type="match status" value="1"/>
</dbReference>
<keyword evidence="2 4" id="KW-0732">Signal</keyword>
<dbReference type="Pfam" id="PF03480">
    <property type="entry name" value="DctP"/>
    <property type="match status" value="1"/>
</dbReference>
<feature type="chain" id="PRO_5015519860" evidence="4">
    <location>
        <begin position="24"/>
        <end position="331"/>
    </location>
</feature>
<dbReference type="AlphaFoldDB" id="A0A2T5KD56"/>
<evidence type="ECO:0000313" key="5">
    <source>
        <dbReference type="EMBL" id="PTR20348.1"/>
    </source>
</evidence>
<dbReference type="GO" id="GO:0055085">
    <property type="term" value="P:transmembrane transport"/>
    <property type="evidence" value="ECO:0007669"/>
    <property type="project" value="InterPro"/>
</dbReference>
<accession>A0A2T5KD56</accession>
<dbReference type="InterPro" id="IPR038404">
    <property type="entry name" value="TRAP_DctP_sf"/>
</dbReference>
<feature type="signal peptide" evidence="4">
    <location>
        <begin position="1"/>
        <end position="23"/>
    </location>
</feature>
<evidence type="ECO:0000313" key="6">
    <source>
        <dbReference type="Proteomes" id="UP000244060"/>
    </source>
</evidence>
<evidence type="ECO:0000256" key="3">
    <source>
        <dbReference type="ARBA" id="ARBA00022764"/>
    </source>
</evidence>
<protein>
    <submittedName>
        <fullName evidence="5">Tripartite ATP-independent transporter DctP family solute receptor</fullName>
    </submittedName>
</protein>
<dbReference type="InterPro" id="IPR018389">
    <property type="entry name" value="DctP_fam"/>
</dbReference>
<dbReference type="Proteomes" id="UP000244060">
    <property type="component" value="Unassembled WGS sequence"/>
</dbReference>
<organism evidence="5 6">
    <name type="scientific">Cereibacter azotoformans</name>
    <dbReference type="NCBI Taxonomy" id="43057"/>
    <lineage>
        <taxon>Bacteria</taxon>
        <taxon>Pseudomonadati</taxon>
        <taxon>Pseudomonadota</taxon>
        <taxon>Alphaproteobacteria</taxon>
        <taxon>Rhodobacterales</taxon>
        <taxon>Paracoccaceae</taxon>
        <taxon>Cereibacter</taxon>
    </lineage>
</organism>
<evidence type="ECO:0000256" key="4">
    <source>
        <dbReference type="SAM" id="SignalP"/>
    </source>
</evidence>
<evidence type="ECO:0000256" key="1">
    <source>
        <dbReference type="ARBA" id="ARBA00004418"/>
    </source>
</evidence>
<proteinExistence type="predicted"/>
<reference evidence="5 6" key="1">
    <citation type="submission" date="2018-04" db="EMBL/GenBank/DDBJ databases">
        <title>Genomic Encyclopedia of Type Strains, Phase III (KMG-III): the genomes of soil and plant-associated and newly described type strains.</title>
        <authorList>
            <person name="Whitman W."/>
        </authorList>
    </citation>
    <scope>NUCLEOTIDE SEQUENCE [LARGE SCALE GENOMIC DNA]</scope>
    <source>
        <strain evidence="5 6">KA25</strain>
    </source>
</reference>
<keyword evidence="3" id="KW-0574">Periplasm</keyword>
<sequence>MKTWKLCATALMLALAPIGMAQAQVVLKLASNAVRSDPPRVGDQIAFEWLQSELESRTNGEVTLEIYWGGALGAEAQLVQSLETGVIDILPNSGSNAASTLPEAGLFSTSYLFRDFDHYRAVANDPAFFDRLAELQAARNAGYRLVGLGATGSRNLYNRTRPVATPEEAAGLKMRVQSSPIEFRIWQTLGLIPTAIPSTEIYLSLQTGVVDASESSIPFIMSNKYYEVAPYITLTNHQISTHLYFLNDASLQRVPEEHRQVLLGLLRETGNRHIDATADLSETMLEELRAQPGVTVTEADTKAFANRLVELQDEVAAELGVTDLLATIRAH</sequence>
<evidence type="ECO:0000256" key="2">
    <source>
        <dbReference type="ARBA" id="ARBA00022729"/>
    </source>
</evidence>
<dbReference type="GO" id="GO:0042597">
    <property type="term" value="C:periplasmic space"/>
    <property type="evidence" value="ECO:0007669"/>
    <property type="project" value="UniProtKB-SubCell"/>
</dbReference>
<dbReference type="RefSeq" id="WP_108220195.1">
    <property type="nucleotide sequence ID" value="NZ_CP090021.1"/>
</dbReference>
<dbReference type="OrthoDB" id="8673861at2"/>
<dbReference type="PANTHER" id="PTHR33376:SF4">
    <property type="entry name" value="SIALIC ACID-BINDING PERIPLASMIC PROTEIN SIAP"/>
    <property type="match status" value="1"/>
</dbReference>
<keyword evidence="6" id="KW-1185">Reference proteome</keyword>
<dbReference type="PANTHER" id="PTHR33376">
    <property type="match status" value="1"/>
</dbReference>